<name>A0A6S7L1J5_PARCT</name>
<organism evidence="1 2">
    <name type="scientific">Paramuricea clavata</name>
    <name type="common">Red gorgonian</name>
    <name type="synonym">Violescent sea-whip</name>
    <dbReference type="NCBI Taxonomy" id="317549"/>
    <lineage>
        <taxon>Eukaryota</taxon>
        <taxon>Metazoa</taxon>
        <taxon>Cnidaria</taxon>
        <taxon>Anthozoa</taxon>
        <taxon>Octocorallia</taxon>
        <taxon>Malacalcyonacea</taxon>
        <taxon>Plexauridae</taxon>
        <taxon>Paramuricea</taxon>
    </lineage>
</organism>
<evidence type="ECO:0000313" key="2">
    <source>
        <dbReference type="Proteomes" id="UP001152795"/>
    </source>
</evidence>
<keyword evidence="2" id="KW-1185">Reference proteome</keyword>
<dbReference type="Proteomes" id="UP001152795">
    <property type="component" value="Unassembled WGS sequence"/>
</dbReference>
<protein>
    <submittedName>
        <fullName evidence="1">Uncharacterized protein</fullName>
    </submittedName>
</protein>
<proteinExistence type="predicted"/>
<dbReference type="EMBL" id="CACRXK020018308">
    <property type="protein sequence ID" value="CAB4032322.1"/>
    <property type="molecule type" value="Genomic_DNA"/>
</dbReference>
<evidence type="ECO:0000313" key="1">
    <source>
        <dbReference type="EMBL" id="CAB4032322.1"/>
    </source>
</evidence>
<accession>A0A6S7L1J5</accession>
<dbReference type="AlphaFoldDB" id="A0A6S7L1J5"/>
<dbReference type="PROSITE" id="PS51257">
    <property type="entry name" value="PROKAR_LIPOPROTEIN"/>
    <property type="match status" value="1"/>
</dbReference>
<comment type="caution">
    <text evidence="1">The sequence shown here is derived from an EMBL/GenBank/DDBJ whole genome shotgun (WGS) entry which is preliminary data.</text>
</comment>
<gene>
    <name evidence="1" type="ORF">PACLA_8A062442</name>
</gene>
<dbReference type="OrthoDB" id="10623529at2759"/>
<sequence>MYKSCILFTFLPVIVGNNISISCGQRRSEDVPAALRRSFPTLASKSSSKSVKKPPGKKARKCNIVHKDLILLPTSTTRTVPTHQTRCQLENDGFVIHGCPIDKSWEESDLRNQTKEWFPILLPPIRGALEGLIWYPFPPYSRLVGVGTD</sequence>
<reference evidence="1" key="1">
    <citation type="submission" date="2020-04" db="EMBL/GenBank/DDBJ databases">
        <authorList>
            <person name="Alioto T."/>
            <person name="Alioto T."/>
            <person name="Gomez Garrido J."/>
        </authorList>
    </citation>
    <scope>NUCLEOTIDE SEQUENCE</scope>
    <source>
        <strain evidence="1">A484AB</strain>
    </source>
</reference>